<name>A0A1G1WTS2_9BACT</name>
<dbReference type="GO" id="GO:0000725">
    <property type="term" value="P:recombinational repair"/>
    <property type="evidence" value="ECO:0007669"/>
    <property type="project" value="TreeGrafter"/>
</dbReference>
<dbReference type="InterPro" id="IPR014016">
    <property type="entry name" value="UvrD-like_ATP-bd"/>
</dbReference>
<dbReference type="PANTHER" id="PTHR11070">
    <property type="entry name" value="UVRD / RECB / PCRA DNA HELICASE FAMILY MEMBER"/>
    <property type="match status" value="1"/>
</dbReference>
<evidence type="ECO:0000256" key="11">
    <source>
        <dbReference type="PROSITE-ProRule" id="PRU00560"/>
    </source>
</evidence>
<evidence type="ECO:0000313" key="15">
    <source>
        <dbReference type="Proteomes" id="UP000179279"/>
    </source>
</evidence>
<comment type="catalytic activity">
    <reaction evidence="8">
        <text>Couples ATP hydrolysis with the unwinding of duplex DNA by translocating in the 3'-5' direction.</text>
        <dbReference type="EC" id="5.6.2.4"/>
    </reaction>
</comment>
<evidence type="ECO:0000256" key="8">
    <source>
        <dbReference type="ARBA" id="ARBA00034617"/>
    </source>
</evidence>
<keyword evidence="6" id="KW-0238">DNA-binding</keyword>
<accession>A0A1G1WTS2</accession>
<reference evidence="14 15" key="1">
    <citation type="journal article" date="2016" name="Nat. Commun.">
        <title>Thousands of microbial genomes shed light on interconnected biogeochemical processes in an aquifer system.</title>
        <authorList>
            <person name="Anantharaman K."/>
            <person name="Brown C.T."/>
            <person name="Hug L.A."/>
            <person name="Sharon I."/>
            <person name="Castelle C.J."/>
            <person name="Probst A.J."/>
            <person name="Thomas B.C."/>
            <person name="Singh A."/>
            <person name="Wilkins M.J."/>
            <person name="Karaoz U."/>
            <person name="Brodie E.L."/>
            <person name="Williams K.H."/>
            <person name="Hubbard S.S."/>
            <person name="Banfield J.F."/>
        </authorList>
    </citation>
    <scope>NUCLEOTIDE SEQUENCE [LARGE SCALE GENOMIC DNA]</scope>
</reference>
<dbReference type="GO" id="GO:0005829">
    <property type="term" value="C:cytosol"/>
    <property type="evidence" value="ECO:0007669"/>
    <property type="project" value="TreeGrafter"/>
</dbReference>
<comment type="similarity">
    <text evidence="1">Belongs to the helicase family. UvrD subfamily.</text>
</comment>
<dbReference type="CDD" id="cd18807">
    <property type="entry name" value="SF1_C_UvrD"/>
    <property type="match status" value="1"/>
</dbReference>
<dbReference type="GO" id="GO:0016887">
    <property type="term" value="F:ATP hydrolysis activity"/>
    <property type="evidence" value="ECO:0007669"/>
    <property type="project" value="RHEA"/>
</dbReference>
<evidence type="ECO:0000259" key="13">
    <source>
        <dbReference type="PROSITE" id="PS51217"/>
    </source>
</evidence>
<gene>
    <name evidence="14" type="ORF">A3A57_01845</name>
</gene>
<dbReference type="Gene3D" id="3.40.50.300">
    <property type="entry name" value="P-loop containing nucleotide triphosphate hydrolases"/>
    <property type="match status" value="2"/>
</dbReference>
<dbReference type="Pfam" id="PF13361">
    <property type="entry name" value="UvrD_C"/>
    <property type="match status" value="1"/>
</dbReference>
<dbReference type="SUPFAM" id="SSF52540">
    <property type="entry name" value="P-loop containing nucleoside triphosphate hydrolases"/>
    <property type="match status" value="1"/>
</dbReference>
<keyword evidence="7" id="KW-0413">Isomerase</keyword>
<evidence type="ECO:0000256" key="3">
    <source>
        <dbReference type="ARBA" id="ARBA00022801"/>
    </source>
</evidence>
<feature type="binding site" evidence="11">
    <location>
        <begin position="26"/>
        <end position="33"/>
    </location>
    <ligand>
        <name>ATP</name>
        <dbReference type="ChEBI" id="CHEBI:30616"/>
    </ligand>
</feature>
<evidence type="ECO:0000256" key="9">
    <source>
        <dbReference type="ARBA" id="ARBA00034808"/>
    </source>
</evidence>
<comment type="caution">
    <text evidence="14">The sequence shown here is derived from an EMBL/GenBank/DDBJ whole genome shotgun (WGS) entry which is preliminary data.</text>
</comment>
<dbReference type="InterPro" id="IPR014017">
    <property type="entry name" value="DNA_helicase_UvrD-like_C"/>
</dbReference>
<dbReference type="FunFam" id="1.10.10.160:FF:000001">
    <property type="entry name" value="ATP-dependent DNA helicase"/>
    <property type="match status" value="1"/>
</dbReference>
<dbReference type="PROSITE" id="PS51217">
    <property type="entry name" value="UVRD_HELICASE_CTER"/>
    <property type="match status" value="1"/>
</dbReference>
<dbReference type="GO" id="GO:0009314">
    <property type="term" value="P:response to radiation"/>
    <property type="evidence" value="ECO:0007669"/>
    <property type="project" value="UniProtKB-ARBA"/>
</dbReference>
<organism evidence="14 15">
    <name type="scientific">Candidatus Woykebacteria bacterium RIFCSPLOWO2_01_FULL_41_12</name>
    <dbReference type="NCBI Taxonomy" id="1802604"/>
    <lineage>
        <taxon>Bacteria</taxon>
        <taxon>Candidatus Woykeibacteriota</taxon>
    </lineage>
</organism>
<dbReference type="InterPro" id="IPR027417">
    <property type="entry name" value="P-loop_NTPase"/>
</dbReference>
<protein>
    <recommendedName>
        <fullName evidence="9">DNA 3'-5' helicase</fullName>
        <ecNumber evidence="9">5.6.2.4</ecNumber>
    </recommendedName>
</protein>
<dbReference type="Proteomes" id="UP000179279">
    <property type="component" value="Unassembled WGS sequence"/>
</dbReference>
<dbReference type="EMBL" id="MHDA01000037">
    <property type="protein sequence ID" value="OGY31115.1"/>
    <property type="molecule type" value="Genomic_DNA"/>
</dbReference>
<proteinExistence type="inferred from homology"/>
<dbReference type="InterPro" id="IPR013986">
    <property type="entry name" value="DExx_box_DNA_helicase_dom_sf"/>
</dbReference>
<evidence type="ECO:0000313" key="14">
    <source>
        <dbReference type="EMBL" id="OGY31115.1"/>
    </source>
</evidence>
<keyword evidence="2 11" id="KW-0547">Nucleotide-binding</keyword>
<dbReference type="Gene3D" id="1.10.10.160">
    <property type="match status" value="1"/>
</dbReference>
<feature type="domain" description="UvrD-like helicase ATP-binding" evidence="12">
    <location>
        <begin position="5"/>
        <end position="282"/>
    </location>
</feature>
<dbReference type="PROSITE" id="PS51198">
    <property type="entry name" value="UVRD_HELICASE_ATP_BIND"/>
    <property type="match status" value="1"/>
</dbReference>
<evidence type="ECO:0000256" key="4">
    <source>
        <dbReference type="ARBA" id="ARBA00022806"/>
    </source>
</evidence>
<dbReference type="GO" id="GO:0003677">
    <property type="term" value="F:DNA binding"/>
    <property type="evidence" value="ECO:0007669"/>
    <property type="project" value="UniProtKB-KW"/>
</dbReference>
<evidence type="ECO:0000256" key="6">
    <source>
        <dbReference type="ARBA" id="ARBA00023125"/>
    </source>
</evidence>
<dbReference type="GO" id="GO:0005524">
    <property type="term" value="F:ATP binding"/>
    <property type="evidence" value="ECO:0007669"/>
    <property type="project" value="UniProtKB-UniRule"/>
</dbReference>
<dbReference type="PANTHER" id="PTHR11070:SF2">
    <property type="entry name" value="ATP-DEPENDENT DNA HELICASE SRS2"/>
    <property type="match status" value="1"/>
</dbReference>
<evidence type="ECO:0000259" key="12">
    <source>
        <dbReference type="PROSITE" id="PS51198"/>
    </source>
</evidence>
<dbReference type="Gene3D" id="1.10.486.10">
    <property type="entry name" value="PCRA, domain 4"/>
    <property type="match status" value="1"/>
</dbReference>
<evidence type="ECO:0000256" key="1">
    <source>
        <dbReference type="ARBA" id="ARBA00009922"/>
    </source>
</evidence>
<keyword evidence="3 11" id="KW-0378">Hydrolase</keyword>
<evidence type="ECO:0000256" key="2">
    <source>
        <dbReference type="ARBA" id="ARBA00022741"/>
    </source>
</evidence>
<comment type="catalytic activity">
    <reaction evidence="10">
        <text>ATP + H2O = ADP + phosphate + H(+)</text>
        <dbReference type="Rhea" id="RHEA:13065"/>
        <dbReference type="ChEBI" id="CHEBI:15377"/>
        <dbReference type="ChEBI" id="CHEBI:15378"/>
        <dbReference type="ChEBI" id="CHEBI:30616"/>
        <dbReference type="ChEBI" id="CHEBI:43474"/>
        <dbReference type="ChEBI" id="CHEBI:456216"/>
        <dbReference type="EC" id="5.6.2.4"/>
    </reaction>
</comment>
<dbReference type="AlphaFoldDB" id="A0A1G1WTS2"/>
<evidence type="ECO:0000256" key="7">
    <source>
        <dbReference type="ARBA" id="ARBA00023235"/>
    </source>
</evidence>
<dbReference type="GO" id="GO:0043138">
    <property type="term" value="F:3'-5' DNA helicase activity"/>
    <property type="evidence" value="ECO:0007669"/>
    <property type="project" value="UniProtKB-EC"/>
</dbReference>
<evidence type="ECO:0000256" key="5">
    <source>
        <dbReference type="ARBA" id="ARBA00022840"/>
    </source>
</evidence>
<sequence>MDLFTKLNPDQKKAAAFFEGPAMVLSGPGSGKTRVITSRIAFLIKERGVATEKILAVTFTNKAANEMRQRIENLVKTSPKWVGTFHSVCAKILRESGSYIGVSPNFTILDEDDSLRLIKEVMKNLDIDVKNFSPGSVKNLIEGAKNELVGPSEYQGLARGFFQEIVANVYSEYQKSLHKNNCLDFDDLLFQTTLLFQNYPEVLEKYQNRWRFILVDEYQDTNKAQYVFTKLLAQKSKNIFVVGDAAQAIYGWRGADYRNILNFSNDFPKAKVFNLEQNYRSTKNILSAATSVISKNRSHPTLNLWTENQEGIPIILYEAKSELDEADFIIRNIEKILASGQGFEAKSFAILYRTNAQSRVIEEALLRSSVPYVLIGGTKFYARKEVKDMVAYLKLIANPADQVSFKRVVNVPPRGIGQVALRDVKNEKVVNFLELMGKIREKSNGLASTQIIDQVLFQTSYLEFLDDGTIEGASRVENVQELKSVAAQFPNLGDFLENVSLVEREYLPEDSKKVVGEKKDAITLMTLHAAKGLEYPIVFITGLEEGLFPHSRSLNDSHELEEERRLCYVGITRAQKQLYLSYATERLYFGKRAGGIPSRFIMDIPEELMIPIRF</sequence>
<keyword evidence="4 11" id="KW-0347">Helicase</keyword>
<evidence type="ECO:0000256" key="10">
    <source>
        <dbReference type="ARBA" id="ARBA00048988"/>
    </source>
</evidence>
<keyword evidence="5 11" id="KW-0067">ATP-binding</keyword>
<dbReference type="Pfam" id="PF00580">
    <property type="entry name" value="UvrD-helicase"/>
    <property type="match status" value="1"/>
</dbReference>
<dbReference type="CDD" id="cd17932">
    <property type="entry name" value="DEXQc_UvrD"/>
    <property type="match status" value="1"/>
</dbReference>
<dbReference type="GO" id="GO:0033202">
    <property type="term" value="C:DNA helicase complex"/>
    <property type="evidence" value="ECO:0007669"/>
    <property type="project" value="TreeGrafter"/>
</dbReference>
<feature type="domain" description="UvrD-like helicase C-terminal" evidence="13">
    <location>
        <begin position="283"/>
        <end position="532"/>
    </location>
</feature>
<dbReference type="EC" id="5.6.2.4" evidence="9"/>
<dbReference type="InterPro" id="IPR000212">
    <property type="entry name" value="DNA_helicase_UvrD/REP"/>
</dbReference>